<feature type="domain" description="Retinoblastoma-associated protein N-terminal" evidence="9">
    <location>
        <begin position="83"/>
        <end position="215"/>
    </location>
</feature>
<dbReference type="InterPro" id="IPR024599">
    <property type="entry name" value="RB_N"/>
</dbReference>
<dbReference type="Proteomes" id="UP001318860">
    <property type="component" value="Unassembled WGS sequence"/>
</dbReference>
<evidence type="ECO:0000313" key="12">
    <source>
        <dbReference type="Proteomes" id="UP001318860"/>
    </source>
</evidence>
<dbReference type="InterPro" id="IPR028309">
    <property type="entry name" value="RB_fam"/>
</dbReference>
<dbReference type="InterPro" id="IPR036915">
    <property type="entry name" value="Cyclin-like_sf"/>
</dbReference>
<comment type="subcellular location">
    <subcellularLocation>
        <location evidence="1">Nucleus</location>
    </subcellularLocation>
</comment>
<reference evidence="11 12" key="1">
    <citation type="journal article" date="2021" name="Comput. Struct. Biotechnol. J.">
        <title>De novo genome assembly of the potent medicinal plant Rehmannia glutinosa using nanopore technology.</title>
        <authorList>
            <person name="Ma L."/>
            <person name="Dong C."/>
            <person name="Song C."/>
            <person name="Wang X."/>
            <person name="Zheng X."/>
            <person name="Niu Y."/>
            <person name="Chen S."/>
            <person name="Feng W."/>
        </authorList>
    </citation>
    <scope>NUCLEOTIDE SEQUENCE [LARGE SCALE GENOMIC DNA]</scope>
    <source>
        <strain evidence="11">DH-2019</strain>
    </source>
</reference>
<keyword evidence="7" id="KW-0131">Cell cycle</keyword>
<dbReference type="SMART" id="SM01368">
    <property type="entry name" value="RB_A"/>
    <property type="match status" value="1"/>
</dbReference>
<comment type="similarity">
    <text evidence="2">Belongs to the retinoblastoma protein (RB) family.</text>
</comment>
<keyword evidence="4" id="KW-0805">Transcription regulation</keyword>
<dbReference type="CDD" id="cd20601">
    <property type="entry name" value="CYCLIN_AtRBR_like"/>
    <property type="match status" value="1"/>
</dbReference>
<accession>A0ABR0VUU6</accession>
<evidence type="ECO:0000256" key="5">
    <source>
        <dbReference type="ARBA" id="ARBA00023163"/>
    </source>
</evidence>
<keyword evidence="12" id="KW-1185">Reference proteome</keyword>
<dbReference type="Pfam" id="PF01858">
    <property type="entry name" value="RB_A"/>
    <property type="match status" value="1"/>
</dbReference>
<dbReference type="SUPFAM" id="SSF47954">
    <property type="entry name" value="Cyclin-like"/>
    <property type="match status" value="2"/>
</dbReference>
<evidence type="ECO:0000259" key="10">
    <source>
        <dbReference type="SMART" id="SM01368"/>
    </source>
</evidence>
<dbReference type="Pfam" id="PF01857">
    <property type="entry name" value="RB_B"/>
    <property type="match status" value="1"/>
</dbReference>
<evidence type="ECO:0000256" key="2">
    <source>
        <dbReference type="ARBA" id="ARBA00009475"/>
    </source>
</evidence>
<evidence type="ECO:0000256" key="7">
    <source>
        <dbReference type="ARBA" id="ARBA00023306"/>
    </source>
</evidence>
<keyword evidence="3" id="KW-0678">Repressor</keyword>
<comment type="caution">
    <text evidence="11">The sequence shown here is derived from an EMBL/GenBank/DDBJ whole genome shotgun (WGS) entry which is preliminary data.</text>
</comment>
<dbReference type="EMBL" id="JABTTQ020000536">
    <property type="protein sequence ID" value="KAK6139086.1"/>
    <property type="molecule type" value="Genomic_DNA"/>
</dbReference>
<gene>
    <name evidence="11" type="ORF">DH2020_027166</name>
</gene>
<evidence type="ECO:0008006" key="13">
    <source>
        <dbReference type="Google" id="ProtNLM"/>
    </source>
</evidence>
<dbReference type="SMART" id="SM01367">
    <property type="entry name" value="DUF3452"/>
    <property type="match status" value="1"/>
</dbReference>
<evidence type="ECO:0000256" key="8">
    <source>
        <dbReference type="SAM" id="MobiDB-lite"/>
    </source>
</evidence>
<dbReference type="Gene3D" id="1.10.472.140">
    <property type="match status" value="1"/>
</dbReference>
<dbReference type="InterPro" id="IPR002719">
    <property type="entry name" value="RB_B"/>
</dbReference>
<evidence type="ECO:0000256" key="1">
    <source>
        <dbReference type="ARBA" id="ARBA00004123"/>
    </source>
</evidence>
<dbReference type="Gene3D" id="1.10.472.10">
    <property type="entry name" value="Cyclin-like"/>
    <property type="match status" value="2"/>
</dbReference>
<dbReference type="InterPro" id="IPR002720">
    <property type="entry name" value="RB_A"/>
</dbReference>
<sequence>MAEFKKTSSPSRTGDGVETTIEARFAHFCKNYLPIDDDNFLAQATKLFDESKNLLLTNISAIGTGTPDEAERYWFAFVLYLVRRLNENGGPAQKGLTLCQILRAARLNIVDFYKELHQFLIKAGSILSNLYGGDWEKKTRARRKYERAYRDLFLIVDSNNDKQLNVANTSGCGSDYYRFGWLLFLALRVHVFRLRKDLVTCTHGLVSVLAILLIHVPARLRNFSVNDSERIVMKGDRADLLASLCNMYETSEDELRKTLEKANNLITDILMKEPRLASECNPENLENIVTGYSITFEVIYDVHSSGLSILIHALLLTFLSCPNADGLIYFEDLMDESSLPSSIILLEKDYDAATQNNGELDERIFINENDSLLGSGSLSGGAVNINGNGAKRKLDAITSPTKTVTSPLSPYRSPIRHSNGFTVGGMSKMAATPVSTAMTTAKWLRTVIAPLPSKPSAELERFLSSCDRDVTADVTRRAQIILEAIFPSSGPGQNASLMDNIWAEQRRMESMKLYFRVLQAMCTAESQILHANNLTSLLTNERFHRCMLACSAELVLATHKTVTMLFPTVLERTGITAFDLSKVIESFIRHEESLPRELRRHLNSLEERLLESMVWEKGSSMYNSLTVARPALSAEISRLGLLAEPMPSLDAIAMHVEISCGVLPPIQSLLKQEKHGQNVDIRSPKRMCTEYRSVLVERNSFTSPVKDRLLALNNLKSKLPPPVLQSAFASPTRPNPGGGGETCAETAVNVFFSKLAAVRISGMVERLQLSQPIRESVYCLFQKILGHRTTLFFNRHIDQIILCCFYGVAKISQLNLTFKEIIFNYRKQPQCKPQVFRNVYVDWTALRRNGRSGPDHVDIITFYNEIFVPAVKPLLVEFAPGGSAQNSSPAPEARNNVDGPCPASPKTSPFPSLPDMSPKKVSAVHNVYVSPLRSSKMDALISHSSKSYYACVGESTHAYQSPSKDLTAINNRLNGTRKLRGTLNFDDVDVGLVTDSMVANSLYIQNGSCTSSSHMPLKTEQPDS</sequence>
<protein>
    <recommendedName>
        <fullName evidence="13">Retinoblastoma-related protein</fullName>
    </recommendedName>
</protein>
<evidence type="ECO:0000313" key="11">
    <source>
        <dbReference type="EMBL" id="KAK6139086.1"/>
    </source>
</evidence>
<dbReference type="PANTHER" id="PTHR13742">
    <property type="entry name" value="RETINOBLASTOMA-ASSOCIATED PROTEIN RB -RELATED"/>
    <property type="match status" value="1"/>
</dbReference>
<organism evidence="11 12">
    <name type="scientific">Rehmannia glutinosa</name>
    <name type="common">Chinese foxglove</name>
    <dbReference type="NCBI Taxonomy" id="99300"/>
    <lineage>
        <taxon>Eukaryota</taxon>
        <taxon>Viridiplantae</taxon>
        <taxon>Streptophyta</taxon>
        <taxon>Embryophyta</taxon>
        <taxon>Tracheophyta</taxon>
        <taxon>Spermatophyta</taxon>
        <taxon>Magnoliopsida</taxon>
        <taxon>eudicotyledons</taxon>
        <taxon>Gunneridae</taxon>
        <taxon>Pentapetalae</taxon>
        <taxon>asterids</taxon>
        <taxon>lamiids</taxon>
        <taxon>Lamiales</taxon>
        <taxon>Orobanchaceae</taxon>
        <taxon>Rehmannieae</taxon>
        <taxon>Rehmannia</taxon>
    </lineage>
</organism>
<proteinExistence type="inferred from homology"/>
<name>A0ABR0VUU6_REHGL</name>
<feature type="domain" description="Retinoblastoma-associated protein A-box" evidence="10">
    <location>
        <begin position="432"/>
        <end position="625"/>
    </location>
</feature>
<evidence type="ECO:0000259" key="9">
    <source>
        <dbReference type="SMART" id="SM01367"/>
    </source>
</evidence>
<dbReference type="PANTHER" id="PTHR13742:SF17">
    <property type="entry name" value="RE32990P-RELATED"/>
    <property type="match status" value="1"/>
</dbReference>
<dbReference type="Pfam" id="PF11934">
    <property type="entry name" value="DUF3452"/>
    <property type="match status" value="1"/>
</dbReference>
<evidence type="ECO:0000256" key="3">
    <source>
        <dbReference type="ARBA" id="ARBA00022491"/>
    </source>
</evidence>
<keyword evidence="6" id="KW-0539">Nucleus</keyword>
<keyword evidence="5" id="KW-0804">Transcription</keyword>
<evidence type="ECO:0000256" key="6">
    <source>
        <dbReference type="ARBA" id="ARBA00023242"/>
    </source>
</evidence>
<feature type="region of interest" description="Disordered" evidence="8">
    <location>
        <begin position="885"/>
        <end position="916"/>
    </location>
</feature>
<evidence type="ECO:0000256" key="4">
    <source>
        <dbReference type="ARBA" id="ARBA00023015"/>
    </source>
</evidence>